<sequence length="257" mass="29346">MEKETTAVEIKNLWVKINGRSILEDVNLKIKEKDFLGIIGPNGGGKTTLLKVIAGLIKPYRGEIRVMGEDRIRPGYIGYVPQYAYFDYEFPITVEEVVLSGRLKHKKGRRFSAADYRIAHDKLKQVEMYSFRKRQIGELSGGERQRVLVARALAVEPKILLLDEPTASADKGFVADFYELLCELNREMTIILVSHDITAVSRYVKTLACMNRTLYYNEDKILTYELMEKVYPCPVDLIAHGIPHRVLMPHEGVVGER</sequence>
<dbReference type="Gene3D" id="3.40.50.300">
    <property type="entry name" value="P-loop containing nucleotide triphosphate hydrolases"/>
    <property type="match status" value="1"/>
</dbReference>
<dbReference type="SUPFAM" id="SSF52540">
    <property type="entry name" value="P-loop containing nucleoside triphosphate hydrolases"/>
    <property type="match status" value="1"/>
</dbReference>
<dbReference type="PANTHER" id="PTHR42734">
    <property type="entry name" value="METAL TRANSPORT SYSTEM ATP-BINDING PROTEIN TM_0124-RELATED"/>
    <property type="match status" value="1"/>
</dbReference>
<organism evidence="6 7">
    <name type="scientific">Thermosyntropha lipolytica DSM 11003</name>
    <dbReference type="NCBI Taxonomy" id="1123382"/>
    <lineage>
        <taxon>Bacteria</taxon>
        <taxon>Bacillati</taxon>
        <taxon>Bacillota</taxon>
        <taxon>Clostridia</taxon>
        <taxon>Eubacteriales</taxon>
        <taxon>Syntrophomonadaceae</taxon>
        <taxon>Thermosyntropha</taxon>
    </lineage>
</organism>
<dbReference type="InterPro" id="IPR003439">
    <property type="entry name" value="ABC_transporter-like_ATP-bd"/>
</dbReference>
<evidence type="ECO:0000259" key="5">
    <source>
        <dbReference type="PROSITE" id="PS50893"/>
    </source>
</evidence>
<name>A0A1M5JGK8_9FIRM</name>
<dbReference type="PANTHER" id="PTHR42734:SF17">
    <property type="entry name" value="METAL TRANSPORT SYSTEM ATP-BINDING PROTEIN TM_0124-RELATED"/>
    <property type="match status" value="1"/>
</dbReference>
<keyword evidence="2" id="KW-0813">Transport</keyword>
<gene>
    <name evidence="6" type="ORF">SAMN02745221_00112</name>
</gene>
<dbReference type="RefSeq" id="WP_073088878.1">
    <property type="nucleotide sequence ID" value="NZ_FQWY01000002.1"/>
</dbReference>
<dbReference type="SMART" id="SM00382">
    <property type="entry name" value="AAA"/>
    <property type="match status" value="1"/>
</dbReference>
<dbReference type="InterPro" id="IPR003593">
    <property type="entry name" value="AAA+_ATPase"/>
</dbReference>
<dbReference type="InterPro" id="IPR017871">
    <property type="entry name" value="ABC_transporter-like_CS"/>
</dbReference>
<keyword evidence="4 6" id="KW-0067">ATP-binding</keyword>
<dbReference type="EMBL" id="FQWY01000002">
    <property type="protein sequence ID" value="SHG39651.1"/>
    <property type="molecule type" value="Genomic_DNA"/>
</dbReference>
<evidence type="ECO:0000256" key="4">
    <source>
        <dbReference type="ARBA" id="ARBA00022840"/>
    </source>
</evidence>
<dbReference type="AlphaFoldDB" id="A0A1M5JGK8"/>
<dbReference type="InterPro" id="IPR050153">
    <property type="entry name" value="Metal_Ion_Import_ABC"/>
</dbReference>
<dbReference type="GO" id="GO:0016887">
    <property type="term" value="F:ATP hydrolysis activity"/>
    <property type="evidence" value="ECO:0007669"/>
    <property type="project" value="InterPro"/>
</dbReference>
<reference evidence="7" key="1">
    <citation type="submission" date="2016-11" db="EMBL/GenBank/DDBJ databases">
        <authorList>
            <person name="Varghese N."/>
            <person name="Submissions S."/>
        </authorList>
    </citation>
    <scope>NUCLEOTIDE SEQUENCE [LARGE SCALE GENOMIC DNA]</scope>
    <source>
        <strain evidence="7">DSM 11003</strain>
    </source>
</reference>
<dbReference type="Proteomes" id="UP000242329">
    <property type="component" value="Unassembled WGS sequence"/>
</dbReference>
<evidence type="ECO:0000256" key="3">
    <source>
        <dbReference type="ARBA" id="ARBA00022741"/>
    </source>
</evidence>
<protein>
    <submittedName>
        <fullName evidence="6">Zinc transport system ATP-binding protein</fullName>
    </submittedName>
</protein>
<dbReference type="CDD" id="cd03235">
    <property type="entry name" value="ABC_Metallic_Cations"/>
    <property type="match status" value="1"/>
</dbReference>
<comment type="similarity">
    <text evidence="1">Belongs to the ABC transporter superfamily.</text>
</comment>
<dbReference type="InterPro" id="IPR027417">
    <property type="entry name" value="P-loop_NTPase"/>
</dbReference>
<evidence type="ECO:0000313" key="7">
    <source>
        <dbReference type="Proteomes" id="UP000242329"/>
    </source>
</evidence>
<keyword evidence="3" id="KW-0547">Nucleotide-binding</keyword>
<dbReference type="PROSITE" id="PS00211">
    <property type="entry name" value="ABC_TRANSPORTER_1"/>
    <property type="match status" value="1"/>
</dbReference>
<proteinExistence type="inferred from homology"/>
<keyword evidence="7" id="KW-1185">Reference proteome</keyword>
<dbReference type="PROSITE" id="PS50893">
    <property type="entry name" value="ABC_TRANSPORTER_2"/>
    <property type="match status" value="1"/>
</dbReference>
<evidence type="ECO:0000256" key="2">
    <source>
        <dbReference type="ARBA" id="ARBA00022448"/>
    </source>
</evidence>
<dbReference type="FunFam" id="3.40.50.300:FF:000134">
    <property type="entry name" value="Iron-enterobactin ABC transporter ATP-binding protein"/>
    <property type="match status" value="1"/>
</dbReference>
<dbReference type="GO" id="GO:0005524">
    <property type="term" value="F:ATP binding"/>
    <property type="evidence" value="ECO:0007669"/>
    <property type="project" value="UniProtKB-KW"/>
</dbReference>
<dbReference type="Pfam" id="PF00005">
    <property type="entry name" value="ABC_tran"/>
    <property type="match status" value="1"/>
</dbReference>
<feature type="domain" description="ABC transporter" evidence="5">
    <location>
        <begin position="8"/>
        <end position="243"/>
    </location>
</feature>
<dbReference type="STRING" id="1123382.SAMN02745221_00112"/>
<dbReference type="OrthoDB" id="9806726at2"/>
<accession>A0A1M5JGK8</accession>
<evidence type="ECO:0000256" key="1">
    <source>
        <dbReference type="ARBA" id="ARBA00005417"/>
    </source>
</evidence>
<evidence type="ECO:0000313" key="6">
    <source>
        <dbReference type="EMBL" id="SHG39651.1"/>
    </source>
</evidence>